<dbReference type="GO" id="GO:0005524">
    <property type="term" value="F:ATP binding"/>
    <property type="evidence" value="ECO:0007669"/>
    <property type="project" value="UniProtKB-UniRule"/>
</dbReference>
<organism evidence="5 6">
    <name type="scientific">Candidatus Iainarchaeum sp</name>
    <dbReference type="NCBI Taxonomy" id="3101447"/>
    <lineage>
        <taxon>Archaea</taxon>
        <taxon>Candidatus Iainarchaeota</taxon>
        <taxon>Candidatus Iainarchaeia</taxon>
        <taxon>Candidatus Iainarchaeales</taxon>
        <taxon>Candidatus Iainarchaeaceae</taxon>
        <taxon>Candidatus Iainarchaeum</taxon>
    </lineage>
</organism>
<evidence type="ECO:0000256" key="2">
    <source>
        <dbReference type="ARBA" id="ARBA00022840"/>
    </source>
</evidence>
<dbReference type="EMBL" id="VGJJ01000032">
    <property type="protein sequence ID" value="MBM3282441.1"/>
    <property type="molecule type" value="Genomic_DNA"/>
</dbReference>
<keyword evidence="1 3" id="KW-0547">Nucleotide-binding</keyword>
<accession>A0A8T4C7N1</accession>
<evidence type="ECO:0000313" key="5">
    <source>
        <dbReference type="EMBL" id="MBM3282441.1"/>
    </source>
</evidence>
<evidence type="ECO:0000313" key="6">
    <source>
        <dbReference type="Proteomes" id="UP000774699"/>
    </source>
</evidence>
<evidence type="ECO:0000256" key="1">
    <source>
        <dbReference type="ARBA" id="ARBA00022741"/>
    </source>
</evidence>
<dbReference type="Pfam" id="PF03477">
    <property type="entry name" value="ATP-cone"/>
    <property type="match status" value="1"/>
</dbReference>
<sequence length="124" mass="14583">MVTHPDFKWDDKLRVNKNMAIKKIKQKTTPRRKFTAQHVVKRHGHAEAFDERKIYASTYESCHAAQLSTKQAEKIAASVTLHVKKWAEKKTHMNSNEIHTHVVKELKKHHADVAFMYDKHREIC</sequence>
<dbReference type="PROSITE" id="PS51161">
    <property type="entry name" value="ATP_CONE"/>
    <property type="match status" value="1"/>
</dbReference>
<evidence type="ECO:0000259" key="4">
    <source>
        <dbReference type="PROSITE" id="PS51161"/>
    </source>
</evidence>
<gene>
    <name evidence="5" type="ORF">FJY86_03840</name>
</gene>
<protein>
    <recommendedName>
        <fullName evidence="4">ATP-cone domain-containing protein</fullName>
    </recommendedName>
</protein>
<feature type="domain" description="ATP-cone" evidence="4">
    <location>
        <begin position="37"/>
        <end position="124"/>
    </location>
</feature>
<evidence type="ECO:0000256" key="3">
    <source>
        <dbReference type="PROSITE-ProRule" id="PRU00492"/>
    </source>
</evidence>
<reference evidence="5" key="1">
    <citation type="submission" date="2019-03" db="EMBL/GenBank/DDBJ databases">
        <title>Lake Tanganyika Metagenome-Assembled Genomes (MAGs).</title>
        <authorList>
            <person name="Tran P."/>
        </authorList>
    </citation>
    <scope>NUCLEOTIDE SEQUENCE</scope>
    <source>
        <strain evidence="5">M_DeepCast_50m_m2_156</strain>
    </source>
</reference>
<proteinExistence type="predicted"/>
<dbReference type="InterPro" id="IPR005144">
    <property type="entry name" value="ATP-cone_dom"/>
</dbReference>
<keyword evidence="2 3" id="KW-0067">ATP-binding</keyword>
<dbReference type="AlphaFoldDB" id="A0A8T4C7N1"/>
<comment type="caution">
    <text evidence="5">The sequence shown here is derived from an EMBL/GenBank/DDBJ whole genome shotgun (WGS) entry which is preliminary data.</text>
</comment>
<name>A0A8T4C7N1_9ARCH</name>
<dbReference type="Proteomes" id="UP000774699">
    <property type="component" value="Unassembled WGS sequence"/>
</dbReference>